<gene>
    <name evidence="2" type="ORF">DEO72_LG4g1141</name>
</gene>
<proteinExistence type="predicted"/>
<evidence type="ECO:0000313" key="2">
    <source>
        <dbReference type="EMBL" id="QCD90186.1"/>
    </source>
</evidence>
<organism evidence="2 3">
    <name type="scientific">Vigna unguiculata</name>
    <name type="common">Cowpea</name>
    <dbReference type="NCBI Taxonomy" id="3917"/>
    <lineage>
        <taxon>Eukaryota</taxon>
        <taxon>Viridiplantae</taxon>
        <taxon>Streptophyta</taxon>
        <taxon>Embryophyta</taxon>
        <taxon>Tracheophyta</taxon>
        <taxon>Spermatophyta</taxon>
        <taxon>Magnoliopsida</taxon>
        <taxon>eudicotyledons</taxon>
        <taxon>Gunneridae</taxon>
        <taxon>Pentapetalae</taxon>
        <taxon>rosids</taxon>
        <taxon>fabids</taxon>
        <taxon>Fabales</taxon>
        <taxon>Fabaceae</taxon>
        <taxon>Papilionoideae</taxon>
        <taxon>50 kb inversion clade</taxon>
        <taxon>NPAAA clade</taxon>
        <taxon>indigoferoid/millettioid clade</taxon>
        <taxon>Phaseoleae</taxon>
        <taxon>Vigna</taxon>
    </lineage>
</organism>
<reference evidence="2 3" key="1">
    <citation type="submission" date="2019-04" db="EMBL/GenBank/DDBJ databases">
        <title>An improved genome assembly and genetic linkage map for asparagus bean, Vigna unguiculata ssp. sesquipedialis.</title>
        <authorList>
            <person name="Xia Q."/>
            <person name="Zhang R."/>
            <person name="Dong Y."/>
        </authorList>
    </citation>
    <scope>NUCLEOTIDE SEQUENCE [LARGE SCALE GENOMIC DNA]</scope>
    <source>
        <tissue evidence="2">Leaf</tissue>
    </source>
</reference>
<evidence type="ECO:0000256" key="1">
    <source>
        <dbReference type="SAM" id="MobiDB-lite"/>
    </source>
</evidence>
<feature type="region of interest" description="Disordered" evidence="1">
    <location>
        <begin position="93"/>
        <end position="112"/>
    </location>
</feature>
<dbReference type="AlphaFoldDB" id="A0A4D6LPW0"/>
<feature type="region of interest" description="Disordered" evidence="1">
    <location>
        <begin position="1"/>
        <end position="27"/>
    </location>
</feature>
<name>A0A4D6LPW0_VIGUN</name>
<evidence type="ECO:0000313" key="3">
    <source>
        <dbReference type="Proteomes" id="UP000501690"/>
    </source>
</evidence>
<feature type="compositionally biased region" description="Basic and acidic residues" evidence="1">
    <location>
        <begin position="103"/>
        <end position="112"/>
    </location>
</feature>
<sequence length="112" mass="12605">MSQEDVLKRARQLKNQKTSIVGAGSSLPPAIEVQEDLSEHDPEPLTRKFKPSLGKQVIEATSQHSTSQLQTLLLQQQVVDDTLLSFWSPTFPHSNHSRKHELLRHDATSLQT</sequence>
<dbReference type="EMBL" id="CP039348">
    <property type="protein sequence ID" value="QCD90186.1"/>
    <property type="molecule type" value="Genomic_DNA"/>
</dbReference>
<protein>
    <submittedName>
        <fullName evidence="2">Uncharacterized protein</fullName>
    </submittedName>
</protein>
<keyword evidence="3" id="KW-1185">Reference proteome</keyword>
<accession>A0A4D6LPW0</accession>
<dbReference type="Proteomes" id="UP000501690">
    <property type="component" value="Linkage Group LG4"/>
</dbReference>